<dbReference type="EMBL" id="FWXH01000017">
    <property type="protein sequence ID" value="SMC27407.1"/>
    <property type="molecule type" value="Genomic_DNA"/>
</dbReference>
<dbReference type="STRING" id="1121291.SAMN02745134_03166"/>
<evidence type="ECO:0000256" key="1">
    <source>
        <dbReference type="SAM" id="Phobius"/>
    </source>
</evidence>
<feature type="transmembrane region" description="Helical" evidence="1">
    <location>
        <begin position="63"/>
        <end position="81"/>
    </location>
</feature>
<keyword evidence="3" id="KW-1185">Reference proteome</keyword>
<sequence>MKKEVINIYSSGYNRLFWGMVFILFHINIGYITILPSFIAYLFIYSGLNILSSQHEAYKKLKLIVIILILLSLKDIFYNSATNFLSAQFYVLSLSSLIDIVSGILNLYLIYTILNTIYELCKARALNKTIDNVVDSFTFYFITSLIILFFIPFSLNLTRDLKLLIIIPAIFKFIASVIIAGIFRRCRLLLKE</sequence>
<feature type="transmembrane region" description="Helical" evidence="1">
    <location>
        <begin position="163"/>
        <end position="183"/>
    </location>
</feature>
<protein>
    <submittedName>
        <fullName evidence="2">Uncharacterized protein</fullName>
    </submittedName>
</protein>
<proteinExistence type="predicted"/>
<accession>A0A1W1XU41</accession>
<evidence type="ECO:0000313" key="3">
    <source>
        <dbReference type="Proteomes" id="UP000192468"/>
    </source>
</evidence>
<organism evidence="2 3">
    <name type="scientific">Clostridium acidisoli DSM 12555</name>
    <dbReference type="NCBI Taxonomy" id="1121291"/>
    <lineage>
        <taxon>Bacteria</taxon>
        <taxon>Bacillati</taxon>
        <taxon>Bacillota</taxon>
        <taxon>Clostridia</taxon>
        <taxon>Eubacteriales</taxon>
        <taxon>Clostridiaceae</taxon>
        <taxon>Clostridium</taxon>
    </lineage>
</organism>
<evidence type="ECO:0000313" key="2">
    <source>
        <dbReference type="EMBL" id="SMC27407.1"/>
    </source>
</evidence>
<keyword evidence="1" id="KW-0812">Transmembrane</keyword>
<keyword evidence="1" id="KW-0472">Membrane</keyword>
<keyword evidence="1" id="KW-1133">Transmembrane helix</keyword>
<dbReference type="AlphaFoldDB" id="A0A1W1XU41"/>
<reference evidence="2 3" key="1">
    <citation type="submission" date="2017-04" db="EMBL/GenBank/DDBJ databases">
        <authorList>
            <person name="Afonso C.L."/>
            <person name="Miller P.J."/>
            <person name="Scott M.A."/>
            <person name="Spackman E."/>
            <person name="Goraichik I."/>
            <person name="Dimitrov K.M."/>
            <person name="Suarez D.L."/>
            <person name="Swayne D.E."/>
        </authorList>
    </citation>
    <scope>NUCLEOTIDE SEQUENCE [LARGE SCALE GENOMIC DNA]</scope>
    <source>
        <strain evidence="2 3">DSM 12555</strain>
    </source>
</reference>
<name>A0A1W1XU41_9CLOT</name>
<gene>
    <name evidence="2" type="ORF">SAMN02745134_03166</name>
</gene>
<dbReference type="Proteomes" id="UP000192468">
    <property type="component" value="Unassembled WGS sequence"/>
</dbReference>
<feature type="transmembrane region" description="Helical" evidence="1">
    <location>
        <begin position="16"/>
        <end position="43"/>
    </location>
</feature>
<feature type="transmembrane region" description="Helical" evidence="1">
    <location>
        <begin position="87"/>
        <end position="111"/>
    </location>
</feature>
<feature type="transmembrane region" description="Helical" evidence="1">
    <location>
        <begin position="132"/>
        <end position="151"/>
    </location>
</feature>